<dbReference type="InterPro" id="IPR005561">
    <property type="entry name" value="ANTAR"/>
</dbReference>
<dbReference type="PROSITE" id="PS50801">
    <property type="entry name" value="STAS"/>
    <property type="match status" value="1"/>
</dbReference>
<evidence type="ECO:0000256" key="1">
    <source>
        <dbReference type="ARBA" id="ARBA00023015"/>
    </source>
</evidence>
<dbReference type="Pfam" id="PF13185">
    <property type="entry name" value="GAF_2"/>
    <property type="match status" value="1"/>
</dbReference>
<dbReference type="Gene3D" id="3.30.450.40">
    <property type="match status" value="1"/>
</dbReference>
<dbReference type="Gene3D" id="1.10.10.10">
    <property type="entry name" value="Winged helix-like DNA-binding domain superfamily/Winged helix DNA-binding domain"/>
    <property type="match status" value="1"/>
</dbReference>
<dbReference type="AlphaFoldDB" id="A0AAU8ILA5"/>
<dbReference type="SUPFAM" id="SSF52091">
    <property type="entry name" value="SpoIIaa-like"/>
    <property type="match status" value="1"/>
</dbReference>
<sequence length="409" mass="42990">MTRVPEATARWVKAVPVRLVRLSGDFDAVSVEALVEPFLGSAPPADERLVLDLTAARLMGTAASRALAAHLRPGAGRTVLLVATPPAARAALATSSAPRPQVYETVEAALAALPELPAAAARALTGTHGSELTQDRFAELQQQVFGLTAKSRSREVIGMAQGIVLERYGLRSPSAAFDLLRVASQHHNVPVRILSAEVVAAGPPAPGRAWFPGLTGRDANAAPRLALLAGGDLDAGDFKQVLRTVVSRAATLADADAVEVHLPYAALGRALILEGHAGLEAEYRNEVAEVKDPLSLPVLVHAKAQTVYVADLATDLNVGTSPAGRAALAAGSRALLGVPALHDDRVGAGVITVHHRRPGHRLPDGRRTALESLAGELAMWLSWYRRAVVLSALEHLHTRASWPRPGSRG</sequence>
<dbReference type="InterPro" id="IPR002645">
    <property type="entry name" value="STAS_dom"/>
</dbReference>
<feature type="domain" description="ANTAR" evidence="4">
    <location>
        <begin position="137"/>
        <end position="199"/>
    </location>
</feature>
<dbReference type="SMART" id="SM01012">
    <property type="entry name" value="ANTAR"/>
    <property type="match status" value="1"/>
</dbReference>
<dbReference type="GO" id="GO:0003723">
    <property type="term" value="F:RNA binding"/>
    <property type="evidence" value="ECO:0007669"/>
    <property type="project" value="InterPro"/>
</dbReference>
<protein>
    <submittedName>
        <fullName evidence="5">ANTAR domain-containing protein</fullName>
    </submittedName>
</protein>
<dbReference type="RefSeq" id="WP_353940668.1">
    <property type="nucleotide sequence ID" value="NZ_CP159534.1"/>
</dbReference>
<dbReference type="InterPro" id="IPR036388">
    <property type="entry name" value="WH-like_DNA-bd_sf"/>
</dbReference>
<feature type="domain" description="STAS" evidence="3">
    <location>
        <begin position="17"/>
        <end position="113"/>
    </location>
</feature>
<dbReference type="EMBL" id="CP159534">
    <property type="protein sequence ID" value="XCJ68986.1"/>
    <property type="molecule type" value="Genomic_DNA"/>
</dbReference>
<evidence type="ECO:0000259" key="4">
    <source>
        <dbReference type="PROSITE" id="PS50921"/>
    </source>
</evidence>
<dbReference type="PROSITE" id="PS50921">
    <property type="entry name" value="ANTAR"/>
    <property type="match status" value="1"/>
</dbReference>
<name>A0AAU8ILA5_9ACTN</name>
<dbReference type="SUPFAM" id="SSF55781">
    <property type="entry name" value="GAF domain-like"/>
    <property type="match status" value="1"/>
</dbReference>
<dbReference type="Gene3D" id="3.30.750.24">
    <property type="entry name" value="STAS domain"/>
    <property type="match status" value="1"/>
</dbReference>
<dbReference type="Pfam" id="PF03861">
    <property type="entry name" value="ANTAR"/>
    <property type="match status" value="1"/>
</dbReference>
<proteinExistence type="predicted"/>
<gene>
    <name evidence="5" type="ORF">ABII15_02970</name>
</gene>
<dbReference type="InterPro" id="IPR036513">
    <property type="entry name" value="STAS_dom_sf"/>
</dbReference>
<dbReference type="InterPro" id="IPR029016">
    <property type="entry name" value="GAF-like_dom_sf"/>
</dbReference>
<dbReference type="InterPro" id="IPR003018">
    <property type="entry name" value="GAF"/>
</dbReference>
<keyword evidence="1" id="KW-0805">Transcription regulation</keyword>
<dbReference type="KEGG" id="stac:ABII15_02970"/>
<accession>A0AAU8ILA5</accession>
<evidence type="ECO:0000259" key="3">
    <source>
        <dbReference type="PROSITE" id="PS50801"/>
    </source>
</evidence>
<evidence type="ECO:0000313" key="5">
    <source>
        <dbReference type="EMBL" id="XCJ68986.1"/>
    </source>
</evidence>
<keyword evidence="2" id="KW-0804">Transcription</keyword>
<reference evidence="5" key="1">
    <citation type="submission" date="2024-06" db="EMBL/GenBank/DDBJ databases">
        <title>Streptomyces sp. strain HUAS MG91 genome sequences.</title>
        <authorList>
            <person name="Mo P."/>
        </authorList>
    </citation>
    <scope>NUCLEOTIDE SEQUENCE</scope>
    <source>
        <strain evidence="5">HUAS MG91</strain>
    </source>
</reference>
<organism evidence="5">
    <name type="scientific">Streptomyces tabacisoli</name>
    <dbReference type="NCBI Taxonomy" id="3156398"/>
    <lineage>
        <taxon>Bacteria</taxon>
        <taxon>Bacillati</taxon>
        <taxon>Actinomycetota</taxon>
        <taxon>Actinomycetes</taxon>
        <taxon>Kitasatosporales</taxon>
        <taxon>Streptomycetaceae</taxon>
        <taxon>Streptomyces</taxon>
    </lineage>
</organism>
<evidence type="ECO:0000256" key="2">
    <source>
        <dbReference type="ARBA" id="ARBA00023163"/>
    </source>
</evidence>